<evidence type="ECO:0000313" key="7">
    <source>
        <dbReference type="Proteomes" id="UP001317963"/>
    </source>
</evidence>
<proteinExistence type="predicted"/>
<dbReference type="RefSeq" id="WP_279241064.1">
    <property type="nucleotide sequence ID" value="NZ_CP036501.1"/>
</dbReference>
<name>A0ABY6Q886_9GAMM</name>
<sequence length="441" mass="46654">MKGMKRFCASALLVAVSASVSAQGGQLSENEKAMVSWIDAHQDKAIALLEETVNIGSGTMNHAGVRAVGDVMARELDSLGLETRWIDMPEEMNRAGHLFATKKGKGKKFLLIGHLDTVFEADDDFQAFSRNGNIATGPGIADMKDGNAVIVYALRALQHIGALDGIPITVAYTGDEEKSGRPLSISRRDLIEAGKWADIALGFEGAITTEGADWATIARRSSSSWMLEVEGKQAHSSSIFSEQTGAGAINEAARIIDAFYSDVRGDYGLTFNAGTLQGGTTVSYDPSQNRGKTFGKTNVVPNTAIAHGGIRALSVEQLARAKVKMQAIVASHLPKTSASITFTDSYPPMAPSPGNRALADELSTINQALGRGAMKTWDPLRRGAADISFVAPYTDALAGMGALGKGGHTPNESLALDSMALAIKRAAILIYRLSGKAAQEQ</sequence>
<organism evidence="6 7">
    <name type="scientific">Candidatus Paraluminiphilus aquimaris</name>
    <dbReference type="NCBI Taxonomy" id="2518994"/>
    <lineage>
        <taxon>Bacteria</taxon>
        <taxon>Pseudomonadati</taxon>
        <taxon>Pseudomonadota</taxon>
        <taxon>Gammaproteobacteria</taxon>
        <taxon>Cellvibrionales</taxon>
        <taxon>Halieaceae</taxon>
        <taxon>Candidatus Paraluminiphilus</taxon>
    </lineage>
</organism>
<keyword evidence="2" id="KW-0378">Hydrolase</keyword>
<evidence type="ECO:0000256" key="4">
    <source>
        <dbReference type="SAM" id="SignalP"/>
    </source>
</evidence>
<dbReference type="Proteomes" id="UP001317963">
    <property type="component" value="Chromosome"/>
</dbReference>
<dbReference type="Gene3D" id="3.40.630.10">
    <property type="entry name" value="Zn peptidases"/>
    <property type="match status" value="1"/>
</dbReference>
<feature type="domain" description="Peptidase M20 dimerisation" evidence="5">
    <location>
        <begin position="217"/>
        <end position="336"/>
    </location>
</feature>
<protein>
    <submittedName>
        <fullName evidence="6">M20 family peptidase</fullName>
    </submittedName>
</protein>
<evidence type="ECO:0000256" key="1">
    <source>
        <dbReference type="ARBA" id="ARBA00022723"/>
    </source>
</evidence>
<gene>
    <name evidence="6" type="ORF">E0F26_07575</name>
</gene>
<dbReference type="PANTHER" id="PTHR43808:SF32">
    <property type="entry name" value="ARGE_DAPE-RELATED DEACYLASE"/>
    <property type="match status" value="1"/>
</dbReference>
<dbReference type="InterPro" id="IPR002933">
    <property type="entry name" value="Peptidase_M20"/>
</dbReference>
<dbReference type="InterPro" id="IPR011650">
    <property type="entry name" value="Peptidase_M20_dimer"/>
</dbReference>
<keyword evidence="1" id="KW-0479">Metal-binding</keyword>
<dbReference type="SUPFAM" id="SSF55031">
    <property type="entry name" value="Bacterial exopeptidase dimerisation domain"/>
    <property type="match status" value="1"/>
</dbReference>
<keyword evidence="7" id="KW-1185">Reference proteome</keyword>
<accession>A0ABY6Q886</accession>
<evidence type="ECO:0000313" key="6">
    <source>
        <dbReference type="EMBL" id="UZP74608.1"/>
    </source>
</evidence>
<keyword evidence="4" id="KW-0732">Signal</keyword>
<dbReference type="SUPFAM" id="SSF53187">
    <property type="entry name" value="Zn-dependent exopeptidases"/>
    <property type="match status" value="1"/>
</dbReference>
<dbReference type="Pfam" id="PF07687">
    <property type="entry name" value="M20_dimer"/>
    <property type="match status" value="1"/>
</dbReference>
<evidence type="ECO:0000259" key="5">
    <source>
        <dbReference type="Pfam" id="PF07687"/>
    </source>
</evidence>
<dbReference type="InterPro" id="IPR036264">
    <property type="entry name" value="Bact_exopeptidase_dim_dom"/>
</dbReference>
<evidence type="ECO:0000256" key="3">
    <source>
        <dbReference type="ARBA" id="ARBA00023285"/>
    </source>
</evidence>
<evidence type="ECO:0000256" key="2">
    <source>
        <dbReference type="ARBA" id="ARBA00022801"/>
    </source>
</evidence>
<reference evidence="6 7" key="1">
    <citation type="submission" date="2019-02" db="EMBL/GenBank/DDBJ databases">
        <title>Halieaceae_genomes.</title>
        <authorList>
            <person name="Li S.-H."/>
        </authorList>
    </citation>
    <scope>NUCLEOTIDE SEQUENCE [LARGE SCALE GENOMIC DNA]</scope>
    <source>
        <strain evidence="6 7">JH123</strain>
    </source>
</reference>
<dbReference type="EMBL" id="CP036501">
    <property type="protein sequence ID" value="UZP74608.1"/>
    <property type="molecule type" value="Genomic_DNA"/>
</dbReference>
<dbReference type="Gene3D" id="3.30.70.360">
    <property type="match status" value="1"/>
</dbReference>
<dbReference type="Pfam" id="PF01546">
    <property type="entry name" value="Peptidase_M20"/>
    <property type="match status" value="1"/>
</dbReference>
<feature type="chain" id="PRO_5046447524" evidence="4">
    <location>
        <begin position="23"/>
        <end position="441"/>
    </location>
</feature>
<feature type="signal peptide" evidence="4">
    <location>
        <begin position="1"/>
        <end position="22"/>
    </location>
</feature>
<keyword evidence="3" id="KW-0170">Cobalt</keyword>
<dbReference type="PANTHER" id="PTHR43808">
    <property type="entry name" value="ACETYLORNITHINE DEACETYLASE"/>
    <property type="match status" value="1"/>
</dbReference>
<dbReference type="InterPro" id="IPR050072">
    <property type="entry name" value="Peptidase_M20A"/>
</dbReference>